<gene>
    <name evidence="1" type="ORF">HMPREF9238_01177</name>
</gene>
<keyword evidence="2" id="KW-1185">Reference proteome</keyword>
<accession>A0A9W5RFC7</accession>
<protein>
    <recommendedName>
        <fullName evidence="3">Protoporphyrinogen oxidase</fullName>
    </recommendedName>
</protein>
<evidence type="ECO:0008006" key="3">
    <source>
        <dbReference type="Google" id="ProtNLM"/>
    </source>
</evidence>
<dbReference type="Proteomes" id="UP000014387">
    <property type="component" value="Unassembled WGS sequence"/>
</dbReference>
<reference evidence="1 2" key="1">
    <citation type="submission" date="2013-05" db="EMBL/GenBank/DDBJ databases">
        <title>The Genome Sequence of Actinomyces europaeus ACS-120-V-COL10B.</title>
        <authorList>
            <consortium name="The Broad Institute Genomics Platform"/>
            <person name="Earl A."/>
            <person name="Ward D."/>
            <person name="Feldgarden M."/>
            <person name="Gevers D."/>
            <person name="Saerens B."/>
            <person name="Vaneechoutte M."/>
            <person name="Walker B."/>
            <person name="Young S."/>
            <person name="Zeng Q."/>
            <person name="Gargeya S."/>
            <person name="Fitzgerald M."/>
            <person name="Haas B."/>
            <person name="Abouelleil A."/>
            <person name="Allen A.W."/>
            <person name="Alvarado L."/>
            <person name="Arachchi H.M."/>
            <person name="Berlin A.M."/>
            <person name="Chapman S.B."/>
            <person name="Gainer-Dewar J."/>
            <person name="Goldberg J."/>
            <person name="Griggs A."/>
            <person name="Gujja S."/>
            <person name="Hansen M."/>
            <person name="Howarth C."/>
            <person name="Imamovic A."/>
            <person name="Ireland A."/>
            <person name="Larimer J."/>
            <person name="McCowan C."/>
            <person name="Murphy C."/>
            <person name="Pearson M."/>
            <person name="Poon T.W."/>
            <person name="Priest M."/>
            <person name="Roberts A."/>
            <person name="Saif S."/>
            <person name="Shea T."/>
            <person name="Sisk P."/>
            <person name="Sykes S."/>
            <person name="Wortman J."/>
            <person name="Nusbaum C."/>
            <person name="Birren B."/>
        </authorList>
    </citation>
    <scope>NUCLEOTIDE SEQUENCE [LARGE SCALE GENOMIC DNA]</scope>
    <source>
        <strain evidence="1 2">ACS-120-V-Col10b</strain>
    </source>
</reference>
<comment type="caution">
    <text evidence="1">The sequence shown here is derived from an EMBL/GenBank/DDBJ whole genome shotgun (WGS) entry which is preliminary data.</text>
</comment>
<sequence length="99" mass="10791">MGAKFGFVVGAGLGYVLGTRAGRERYEKIKMRASKIRQSPLVAERMDQASEKVSEALKKGGAAATDKLVGVVKERVFGEPQDQYVDVTVIEVDDIDTEE</sequence>
<dbReference type="RefSeq" id="WP_016444517.1">
    <property type="nucleotide sequence ID" value="NZ_KE150266.1"/>
</dbReference>
<evidence type="ECO:0000313" key="2">
    <source>
        <dbReference type="Proteomes" id="UP000014387"/>
    </source>
</evidence>
<proteinExistence type="predicted"/>
<dbReference type="EMBL" id="AGWN01000001">
    <property type="protein sequence ID" value="EPD31406.1"/>
    <property type="molecule type" value="Genomic_DNA"/>
</dbReference>
<evidence type="ECO:0000313" key="1">
    <source>
        <dbReference type="EMBL" id="EPD31406.1"/>
    </source>
</evidence>
<dbReference type="AlphaFoldDB" id="A0A9W5RFC7"/>
<name>A0A9W5RFC7_9ACTO</name>
<dbReference type="OrthoDB" id="5125216at2"/>
<organism evidence="1 2">
    <name type="scientific">Gleimia europaea ACS-120-V-Col10b</name>
    <dbReference type="NCBI Taxonomy" id="883069"/>
    <lineage>
        <taxon>Bacteria</taxon>
        <taxon>Bacillati</taxon>
        <taxon>Actinomycetota</taxon>
        <taxon>Actinomycetes</taxon>
        <taxon>Actinomycetales</taxon>
        <taxon>Actinomycetaceae</taxon>
        <taxon>Gleimia</taxon>
    </lineage>
</organism>